<comment type="caution">
    <text evidence="3">The sequence shown here is derived from an EMBL/GenBank/DDBJ whole genome shotgun (WGS) entry which is preliminary data.</text>
</comment>
<accession>A0A5J4WCX6</accession>
<dbReference type="Gene3D" id="1.10.238.10">
    <property type="entry name" value="EF-hand"/>
    <property type="match status" value="1"/>
</dbReference>
<dbReference type="OrthoDB" id="10260307at2759"/>
<name>A0A5J4WCX6_9EUKA</name>
<dbReference type="PANTHER" id="PTHR23048">
    <property type="entry name" value="MYOSIN LIGHT CHAIN 1, 3"/>
    <property type="match status" value="1"/>
</dbReference>
<dbReference type="AlphaFoldDB" id="A0A5J4WCX6"/>
<dbReference type="SUPFAM" id="SSF47473">
    <property type="entry name" value="EF-hand"/>
    <property type="match status" value="1"/>
</dbReference>
<dbReference type="PANTHER" id="PTHR23048:SF32">
    <property type="entry name" value="DYNEIN REGULATORY COMPLEX PROTEIN 8"/>
    <property type="match status" value="1"/>
</dbReference>
<reference evidence="3 4" key="1">
    <citation type="submission" date="2019-03" db="EMBL/GenBank/DDBJ databases">
        <title>Single cell metagenomics reveals metabolic interactions within the superorganism composed of flagellate Streblomastix strix and complex community of Bacteroidetes bacteria on its surface.</title>
        <authorList>
            <person name="Treitli S.C."/>
            <person name="Kolisko M."/>
            <person name="Husnik F."/>
            <person name="Keeling P."/>
            <person name="Hampl V."/>
        </authorList>
    </citation>
    <scope>NUCLEOTIDE SEQUENCE [LARGE SCALE GENOMIC DNA]</scope>
    <source>
        <strain evidence="3">ST1C</strain>
    </source>
</reference>
<organism evidence="3 4">
    <name type="scientific">Streblomastix strix</name>
    <dbReference type="NCBI Taxonomy" id="222440"/>
    <lineage>
        <taxon>Eukaryota</taxon>
        <taxon>Metamonada</taxon>
        <taxon>Preaxostyla</taxon>
        <taxon>Oxymonadida</taxon>
        <taxon>Streblomastigidae</taxon>
        <taxon>Streblomastix</taxon>
    </lineage>
</organism>
<dbReference type="GO" id="GO:0016460">
    <property type="term" value="C:myosin II complex"/>
    <property type="evidence" value="ECO:0007669"/>
    <property type="project" value="TreeGrafter"/>
</dbReference>
<dbReference type="GO" id="GO:0005509">
    <property type="term" value="F:calcium ion binding"/>
    <property type="evidence" value="ECO:0007669"/>
    <property type="project" value="InterPro"/>
</dbReference>
<dbReference type="InterPro" id="IPR002048">
    <property type="entry name" value="EF_hand_dom"/>
</dbReference>
<dbReference type="PROSITE" id="PS50222">
    <property type="entry name" value="EF_HAND_2"/>
    <property type="match status" value="1"/>
</dbReference>
<feature type="domain" description="EF-hand" evidence="2">
    <location>
        <begin position="38"/>
        <end position="73"/>
    </location>
</feature>
<dbReference type="EMBL" id="SNRW01002628">
    <property type="protein sequence ID" value="KAA6392189.1"/>
    <property type="molecule type" value="Genomic_DNA"/>
</dbReference>
<dbReference type="Proteomes" id="UP000324800">
    <property type="component" value="Unassembled WGS sequence"/>
</dbReference>
<gene>
    <name evidence="3" type="ORF">EZS28_012285</name>
</gene>
<evidence type="ECO:0000313" key="3">
    <source>
        <dbReference type="EMBL" id="KAA6392189.1"/>
    </source>
</evidence>
<evidence type="ECO:0000256" key="1">
    <source>
        <dbReference type="SAM" id="MobiDB-lite"/>
    </source>
</evidence>
<evidence type="ECO:0000313" key="4">
    <source>
        <dbReference type="Proteomes" id="UP000324800"/>
    </source>
</evidence>
<feature type="region of interest" description="Disordered" evidence="1">
    <location>
        <begin position="140"/>
        <end position="173"/>
    </location>
</feature>
<sequence length="224" mass="25408">MQANPTEQVIDPQAEAEARAAALALEKINREQRIAREKYSKKIKAAFQIFDPENKGSLPIEEVRYVVHALDMAPTEVQLNEFTENITDDETMEVPYGKLEDALIPKMERSEWERPSEELLFQAFKTIELHMKQKQADDEDAAHAAEESVMEGVDGAENRQRAAQRRKIDASSLTGQINSDQLAEMLTMHGEPFRSTELEDFLKNIPKEDGMVDYSKLAKILASD</sequence>
<proteinExistence type="predicted"/>
<dbReference type="InterPro" id="IPR050230">
    <property type="entry name" value="CALM/Myosin/TropC-like"/>
</dbReference>
<evidence type="ECO:0000259" key="2">
    <source>
        <dbReference type="PROSITE" id="PS50222"/>
    </source>
</evidence>
<protein>
    <recommendedName>
        <fullName evidence="2">EF-hand domain-containing protein</fullName>
    </recommendedName>
</protein>
<dbReference type="InterPro" id="IPR011992">
    <property type="entry name" value="EF-hand-dom_pair"/>
</dbReference>